<reference evidence="3" key="1">
    <citation type="submission" date="2023-03" db="EMBL/GenBank/DDBJ databases">
        <title>Complete genome of Cladonia borealis.</title>
        <authorList>
            <person name="Park H."/>
        </authorList>
    </citation>
    <scope>NUCLEOTIDE SEQUENCE</scope>
    <source>
        <strain evidence="3">ANT050790</strain>
    </source>
</reference>
<comment type="caution">
    <text evidence="3">The sequence shown here is derived from an EMBL/GenBank/DDBJ whole genome shotgun (WGS) entry which is preliminary data.</text>
</comment>
<dbReference type="InterPro" id="IPR011333">
    <property type="entry name" value="SKP1/BTB/POZ_sf"/>
</dbReference>
<proteinExistence type="predicted"/>
<feature type="domain" description="BTB" evidence="2">
    <location>
        <begin position="48"/>
        <end position="108"/>
    </location>
</feature>
<gene>
    <name evidence="3" type="ORF">JMJ35_002026</name>
</gene>
<dbReference type="Proteomes" id="UP001166286">
    <property type="component" value="Unassembled WGS sequence"/>
</dbReference>
<dbReference type="PANTHER" id="PTHR47843:SF2">
    <property type="entry name" value="BTB DOMAIN-CONTAINING PROTEIN"/>
    <property type="match status" value="1"/>
</dbReference>
<dbReference type="PROSITE" id="PS50097">
    <property type="entry name" value="BTB"/>
    <property type="match status" value="1"/>
</dbReference>
<dbReference type="SUPFAM" id="SSF54695">
    <property type="entry name" value="POZ domain"/>
    <property type="match status" value="1"/>
</dbReference>
<dbReference type="CDD" id="cd18186">
    <property type="entry name" value="BTB_POZ_ZBTB_KLHL-like"/>
    <property type="match status" value="1"/>
</dbReference>
<evidence type="ECO:0000313" key="4">
    <source>
        <dbReference type="Proteomes" id="UP001166286"/>
    </source>
</evidence>
<name>A0AA39R6U5_9LECA</name>
<organism evidence="3 4">
    <name type="scientific">Cladonia borealis</name>
    <dbReference type="NCBI Taxonomy" id="184061"/>
    <lineage>
        <taxon>Eukaryota</taxon>
        <taxon>Fungi</taxon>
        <taxon>Dikarya</taxon>
        <taxon>Ascomycota</taxon>
        <taxon>Pezizomycotina</taxon>
        <taxon>Lecanoromycetes</taxon>
        <taxon>OSLEUM clade</taxon>
        <taxon>Lecanoromycetidae</taxon>
        <taxon>Lecanorales</taxon>
        <taxon>Lecanorineae</taxon>
        <taxon>Cladoniaceae</taxon>
        <taxon>Cladonia</taxon>
    </lineage>
</organism>
<dbReference type="PANTHER" id="PTHR47843">
    <property type="entry name" value="BTB DOMAIN-CONTAINING PROTEIN-RELATED"/>
    <property type="match status" value="1"/>
</dbReference>
<evidence type="ECO:0000256" key="1">
    <source>
        <dbReference type="SAM" id="MobiDB-lite"/>
    </source>
</evidence>
<feature type="region of interest" description="Disordered" evidence="1">
    <location>
        <begin position="1"/>
        <end position="21"/>
    </location>
</feature>
<dbReference type="Gene3D" id="3.30.710.10">
    <property type="entry name" value="Potassium Channel Kv1.1, Chain A"/>
    <property type="match status" value="1"/>
</dbReference>
<protein>
    <recommendedName>
        <fullName evidence="2">BTB domain-containing protein</fullName>
    </recommendedName>
</protein>
<accession>A0AA39R6U5</accession>
<dbReference type="Pfam" id="PF00651">
    <property type="entry name" value="BTB"/>
    <property type="match status" value="1"/>
</dbReference>
<dbReference type="AlphaFoldDB" id="A0AA39R6U5"/>
<sequence>MPLDSDLQARATQADTSSRSNMPSHMYVNPFTGLYLLTQVSNSFNGLVEVIVGPQKQVFRLHKEILCNFSSYFRAALEGSFAEGLTQKIELPEDDVTVFECFRMWLYSPISQKSVPSASELYRYIDVPLKSLFDLYVFADIRDIPLLQNFTMDTIIWVTGRTVTCIGSLIHHVYGRTTPKSPLRKLLVDWWIKFPHLTWLEEQYYGNYSKRFLFEVALAQSKLGPQGSKMDHDLWEARTDYHV</sequence>
<evidence type="ECO:0000259" key="2">
    <source>
        <dbReference type="PROSITE" id="PS50097"/>
    </source>
</evidence>
<keyword evidence="4" id="KW-1185">Reference proteome</keyword>
<feature type="compositionally biased region" description="Polar residues" evidence="1">
    <location>
        <begin position="10"/>
        <end position="21"/>
    </location>
</feature>
<evidence type="ECO:0000313" key="3">
    <source>
        <dbReference type="EMBL" id="KAK0515992.1"/>
    </source>
</evidence>
<dbReference type="InterPro" id="IPR000210">
    <property type="entry name" value="BTB/POZ_dom"/>
</dbReference>
<dbReference type="EMBL" id="JAFEKC020000003">
    <property type="protein sequence ID" value="KAK0515992.1"/>
    <property type="molecule type" value="Genomic_DNA"/>
</dbReference>